<accession>A0ACC5PLT3</accession>
<sequence>MKYTINNMVDYNASDGTLFSPENTIDTISLNRMCNELLLLFVTHCGTPLSRDFILNEIWEKRGLSASSNNLNNYVSMLRKALAQCGCSDLITTIPKHGFLFDAVITGTPLPDLLADTLSAPVKDDAESITVTAPSAVIPHRSKTSSFRWVSAMLIAVAAGGLVAYGVLDAYRLHKLRSEIFRTQECRFYATDDLTRRMDKTSLLSRISSLAEREKIDCTLQTNVYYSADRIRDVTGQFNTHELLSYCAYNSSAPCENYTYIQSESGHEIQK</sequence>
<evidence type="ECO:0000313" key="2">
    <source>
        <dbReference type="Proteomes" id="UP000610459"/>
    </source>
</evidence>
<gene>
    <name evidence="1" type="ORF">IFT41_08020</name>
</gene>
<keyword evidence="2" id="KW-1185">Reference proteome</keyword>
<comment type="caution">
    <text evidence="1">The sequence shown here is derived from an EMBL/GenBank/DDBJ whole genome shotgun (WGS) entry which is preliminary data.</text>
</comment>
<organism evidence="1 2">
    <name type="scientific">Enterobacter agglomerans</name>
    <name type="common">Erwinia herbicola</name>
    <name type="synonym">Pantoea agglomerans</name>
    <dbReference type="NCBI Taxonomy" id="549"/>
    <lineage>
        <taxon>Bacteria</taxon>
        <taxon>Pseudomonadati</taxon>
        <taxon>Pseudomonadota</taxon>
        <taxon>Gammaproteobacteria</taxon>
        <taxon>Enterobacterales</taxon>
        <taxon>Erwiniaceae</taxon>
        <taxon>Pantoea</taxon>
        <taxon>Pantoea agglomerans group</taxon>
    </lineage>
</organism>
<protein>
    <submittedName>
        <fullName evidence="1">Helix-turn-helix domain-containing protein</fullName>
    </submittedName>
</protein>
<name>A0ACC5PLT3_ENTAG</name>
<proteinExistence type="predicted"/>
<dbReference type="EMBL" id="JACYNR010000004">
    <property type="protein sequence ID" value="MBD8126057.1"/>
    <property type="molecule type" value="Genomic_DNA"/>
</dbReference>
<dbReference type="Proteomes" id="UP000610459">
    <property type="component" value="Unassembled WGS sequence"/>
</dbReference>
<reference evidence="1 2" key="1">
    <citation type="journal article" date="2020" name="FEMS Microbiol. Ecol.">
        <title>Temporal dynamics of bacterial communities during seed development and maturation.</title>
        <authorList>
            <person name="Chesneau G."/>
            <person name="Torres-Cortes G."/>
            <person name="Briand M."/>
            <person name="Darrasse A."/>
            <person name="Preveaux A."/>
            <person name="Marais C."/>
            <person name="Jacques M.A."/>
            <person name="Shade A."/>
            <person name="Barret M."/>
        </authorList>
    </citation>
    <scope>NUCLEOTIDE SEQUENCE [LARGE SCALE GENOMIC DNA]</scope>
    <source>
        <strain evidence="1 2">CFBP13709</strain>
    </source>
</reference>
<evidence type="ECO:0000313" key="1">
    <source>
        <dbReference type="EMBL" id="MBD8126057.1"/>
    </source>
</evidence>